<evidence type="ECO:0000313" key="3">
    <source>
        <dbReference type="Proteomes" id="UP000774617"/>
    </source>
</evidence>
<accession>A0ABQ8GQK5</accession>
<feature type="region of interest" description="Disordered" evidence="1">
    <location>
        <begin position="1"/>
        <end position="33"/>
    </location>
</feature>
<sequence length="296" mass="31123">MQRRGEGAVVGSGVPDAGWFGAATPQAQSRAHPNWKLIAGPGASREETAESRATRPAFRAWRDEGTAAGQRNICRRNSEWADGEADEEGGGGAKSALGQAGNVFLGADQTTAQPLISSAHCLVLARAHSPCSRPRAARPARPAPRRPPPPVPSRLDPRRRSPAATVLPAVVQQATVARPFPELLHPGQPRALAALAVLQRRCCAVVLDHLALACADAPPSHPPDCTLSIGRSQSLIHEFISCRNALTRPSQLPSTLEPLCASKAPVTPSIKRAVNALGTLTHLPSPLGSKRRLATA</sequence>
<proteinExistence type="predicted"/>
<name>A0ABQ8GQK5_9PEZI</name>
<reference evidence="2 3" key="1">
    <citation type="journal article" date="2021" name="Nat. Commun.">
        <title>Genetic determinants of endophytism in the Arabidopsis root mycobiome.</title>
        <authorList>
            <person name="Mesny F."/>
            <person name="Miyauchi S."/>
            <person name="Thiergart T."/>
            <person name="Pickel B."/>
            <person name="Atanasova L."/>
            <person name="Karlsson M."/>
            <person name="Huettel B."/>
            <person name="Barry K.W."/>
            <person name="Haridas S."/>
            <person name="Chen C."/>
            <person name="Bauer D."/>
            <person name="Andreopoulos W."/>
            <person name="Pangilinan J."/>
            <person name="LaButti K."/>
            <person name="Riley R."/>
            <person name="Lipzen A."/>
            <person name="Clum A."/>
            <person name="Drula E."/>
            <person name="Henrissat B."/>
            <person name="Kohler A."/>
            <person name="Grigoriev I.V."/>
            <person name="Martin F.M."/>
            <person name="Hacquard S."/>
        </authorList>
    </citation>
    <scope>NUCLEOTIDE SEQUENCE [LARGE SCALE GENOMIC DNA]</scope>
    <source>
        <strain evidence="2 3">MPI-SDFR-AT-0080</strain>
    </source>
</reference>
<comment type="caution">
    <text evidence="2">The sequence shown here is derived from an EMBL/GenBank/DDBJ whole genome shotgun (WGS) entry which is preliminary data.</text>
</comment>
<dbReference type="EMBL" id="JAGTJR010000003">
    <property type="protein sequence ID" value="KAH7062195.1"/>
    <property type="molecule type" value="Genomic_DNA"/>
</dbReference>
<keyword evidence="3" id="KW-1185">Reference proteome</keyword>
<dbReference type="Proteomes" id="UP000774617">
    <property type="component" value="Unassembled WGS sequence"/>
</dbReference>
<gene>
    <name evidence="2" type="ORF">B0J12DRAFT_694779</name>
</gene>
<evidence type="ECO:0000256" key="1">
    <source>
        <dbReference type="SAM" id="MobiDB-lite"/>
    </source>
</evidence>
<protein>
    <submittedName>
        <fullName evidence="2">Uncharacterized protein</fullName>
    </submittedName>
</protein>
<feature type="region of interest" description="Disordered" evidence="1">
    <location>
        <begin position="132"/>
        <end position="161"/>
    </location>
</feature>
<feature type="compositionally biased region" description="Pro residues" evidence="1">
    <location>
        <begin position="141"/>
        <end position="152"/>
    </location>
</feature>
<organism evidence="2 3">
    <name type="scientific">Macrophomina phaseolina</name>
    <dbReference type="NCBI Taxonomy" id="35725"/>
    <lineage>
        <taxon>Eukaryota</taxon>
        <taxon>Fungi</taxon>
        <taxon>Dikarya</taxon>
        <taxon>Ascomycota</taxon>
        <taxon>Pezizomycotina</taxon>
        <taxon>Dothideomycetes</taxon>
        <taxon>Dothideomycetes incertae sedis</taxon>
        <taxon>Botryosphaeriales</taxon>
        <taxon>Botryosphaeriaceae</taxon>
        <taxon>Macrophomina</taxon>
    </lineage>
</organism>
<evidence type="ECO:0000313" key="2">
    <source>
        <dbReference type="EMBL" id="KAH7062195.1"/>
    </source>
</evidence>